<feature type="repeat" description="PPR" evidence="2">
    <location>
        <begin position="84"/>
        <end position="119"/>
    </location>
</feature>
<organism evidence="3 4">
    <name type="scientific">Papaver somniferum</name>
    <name type="common">Opium poppy</name>
    <dbReference type="NCBI Taxonomy" id="3469"/>
    <lineage>
        <taxon>Eukaryota</taxon>
        <taxon>Viridiplantae</taxon>
        <taxon>Streptophyta</taxon>
        <taxon>Embryophyta</taxon>
        <taxon>Tracheophyta</taxon>
        <taxon>Spermatophyta</taxon>
        <taxon>Magnoliopsida</taxon>
        <taxon>Ranunculales</taxon>
        <taxon>Papaveraceae</taxon>
        <taxon>Papaveroideae</taxon>
        <taxon>Papaver</taxon>
    </lineage>
</organism>
<dbReference type="PANTHER" id="PTHR47926">
    <property type="entry name" value="PENTATRICOPEPTIDE REPEAT-CONTAINING PROTEIN"/>
    <property type="match status" value="1"/>
</dbReference>
<dbReference type="EMBL" id="CM010716">
    <property type="protein sequence ID" value="RZC49290.1"/>
    <property type="molecule type" value="Genomic_DNA"/>
</dbReference>
<dbReference type="InterPro" id="IPR046960">
    <property type="entry name" value="PPR_At4g14850-like_plant"/>
</dbReference>
<reference evidence="3 4" key="1">
    <citation type="journal article" date="2018" name="Science">
        <title>The opium poppy genome and morphinan production.</title>
        <authorList>
            <person name="Guo L."/>
            <person name="Winzer T."/>
            <person name="Yang X."/>
            <person name="Li Y."/>
            <person name="Ning Z."/>
            <person name="He Z."/>
            <person name="Teodor R."/>
            <person name="Lu Y."/>
            <person name="Bowser T.A."/>
            <person name="Graham I.A."/>
            <person name="Ye K."/>
        </authorList>
    </citation>
    <scope>NUCLEOTIDE SEQUENCE [LARGE SCALE GENOMIC DNA]</scope>
    <source>
        <strain evidence="4">cv. HN1</strain>
        <tissue evidence="3">Leaves</tissue>
    </source>
</reference>
<dbReference type="PROSITE" id="PS51375">
    <property type="entry name" value="PPR"/>
    <property type="match status" value="1"/>
</dbReference>
<accession>A0A4Y7INA5</accession>
<dbReference type="InterPro" id="IPR002885">
    <property type="entry name" value="PPR_rpt"/>
</dbReference>
<evidence type="ECO:0000256" key="2">
    <source>
        <dbReference type="PROSITE-ProRule" id="PRU00708"/>
    </source>
</evidence>
<sequence>MDLARQVFNHLRRRDVGVWNALIGVMSNGCYREALDLFQDLEMDGFDPDETTLISTLTACRHIGDLNVGKKIHKCIEEKCSTFNSILGTALVDMYSKFHGYAQDALDLYEEMLGTGLRPDGVTFVGVLCACSHAGLIDQGLHYFQSSMNTYKISPTAEHYGCIIDLLSRSGRLSEAYEIMLYEESTKSNYLEGTLKCL</sequence>
<name>A0A4Y7INA5_PAPSO</name>
<evidence type="ECO:0000313" key="3">
    <source>
        <dbReference type="EMBL" id="RZC49290.1"/>
    </source>
</evidence>
<dbReference type="Gene3D" id="1.25.40.10">
    <property type="entry name" value="Tetratricopeptide repeat domain"/>
    <property type="match status" value="2"/>
</dbReference>
<dbReference type="Proteomes" id="UP000316621">
    <property type="component" value="Chromosome 2"/>
</dbReference>
<dbReference type="GO" id="GO:0009451">
    <property type="term" value="P:RNA modification"/>
    <property type="evidence" value="ECO:0007669"/>
    <property type="project" value="InterPro"/>
</dbReference>
<dbReference type="GO" id="GO:0003723">
    <property type="term" value="F:RNA binding"/>
    <property type="evidence" value="ECO:0007669"/>
    <property type="project" value="InterPro"/>
</dbReference>
<protein>
    <recommendedName>
        <fullName evidence="5">Pentacotripeptide-repeat region of PRORP domain-containing protein</fullName>
    </recommendedName>
</protein>
<dbReference type="InterPro" id="IPR011990">
    <property type="entry name" value="TPR-like_helical_dom_sf"/>
</dbReference>
<evidence type="ECO:0000256" key="1">
    <source>
        <dbReference type="ARBA" id="ARBA00022737"/>
    </source>
</evidence>
<keyword evidence="1" id="KW-0677">Repeat</keyword>
<dbReference type="Gramene" id="RZC49290">
    <property type="protein sequence ID" value="RZC49290"/>
    <property type="gene ID" value="C5167_017723"/>
</dbReference>
<dbReference type="Pfam" id="PF01535">
    <property type="entry name" value="PPR"/>
    <property type="match status" value="2"/>
</dbReference>
<dbReference type="AlphaFoldDB" id="A0A4Y7INA5"/>
<evidence type="ECO:0000313" key="4">
    <source>
        <dbReference type="Proteomes" id="UP000316621"/>
    </source>
</evidence>
<evidence type="ECO:0008006" key="5">
    <source>
        <dbReference type="Google" id="ProtNLM"/>
    </source>
</evidence>
<keyword evidence="4" id="KW-1185">Reference proteome</keyword>
<proteinExistence type="predicted"/>
<dbReference type="PANTHER" id="PTHR47926:SF344">
    <property type="entry name" value="OS07G0636900 PROTEIN"/>
    <property type="match status" value="1"/>
</dbReference>
<dbReference type="OMA" id="IMAFHEV"/>
<gene>
    <name evidence="3" type="ORF">C5167_017723</name>
</gene>